<dbReference type="GO" id="GO:0003887">
    <property type="term" value="F:DNA-directed DNA polymerase activity"/>
    <property type="evidence" value="ECO:0007669"/>
    <property type="project" value="UniProtKB-KW"/>
</dbReference>
<dbReference type="PANTHER" id="PTHR34388">
    <property type="entry name" value="DNA POLYMERASE III SUBUNIT DELTA"/>
    <property type="match status" value="1"/>
</dbReference>
<comment type="catalytic activity">
    <reaction evidence="8">
        <text>DNA(n) + a 2'-deoxyribonucleoside 5'-triphosphate = DNA(n+1) + diphosphate</text>
        <dbReference type="Rhea" id="RHEA:22508"/>
        <dbReference type="Rhea" id="RHEA-COMP:17339"/>
        <dbReference type="Rhea" id="RHEA-COMP:17340"/>
        <dbReference type="ChEBI" id="CHEBI:33019"/>
        <dbReference type="ChEBI" id="CHEBI:61560"/>
        <dbReference type="ChEBI" id="CHEBI:173112"/>
        <dbReference type="EC" id="2.7.7.7"/>
    </reaction>
</comment>
<dbReference type="EMBL" id="JQIF01000097">
    <property type="protein sequence ID" value="KGJ51816.1"/>
    <property type="molecule type" value="Genomic_DNA"/>
</dbReference>
<evidence type="ECO:0000313" key="12">
    <source>
        <dbReference type="EMBL" id="MCR0232637.1"/>
    </source>
</evidence>
<sequence length="319" mass="36672">MNYVLYGEEQYLLQESLTRIVRSHVPDANDLNKLVYDADTTDLDVILEDAMTIPFFSDCKIILVYHANFLSAANEHAVDTAALERYLDDPLESTVLVLIGDFEKLDARKKIVKKVQKTCKVLQYRKLDEQGKQSYVQEQVKKRSLQIEPSAMQALLRRLPLDIRTIQTEMEKLELYGGVISSDVVERLVTRPLEEDVFQLVNAVVDRDLRKSFHMWQDLCVLNKDAIYLIALLAAQFRFLYEVKALMLHGKGKDAIKDELKAHPYRVQLAMKTAQRLGIGYLMHILEQLATLDQNLKAGRLDKKLGFEMFLLGIQGVRQ</sequence>
<dbReference type="EMBL" id="JAKTMA010000011">
    <property type="protein sequence ID" value="MCR0232637.1"/>
    <property type="molecule type" value="Genomic_DNA"/>
</dbReference>
<dbReference type="InterPro" id="IPR010372">
    <property type="entry name" value="DNA_pol3_delta_N"/>
</dbReference>
<keyword evidence="3 12" id="KW-0808">Transferase</keyword>
<feature type="domain" description="DNA polymerase III delta N-terminal" evidence="9">
    <location>
        <begin position="3"/>
        <end position="123"/>
    </location>
</feature>
<comment type="caution">
    <text evidence="11">The sequence shown here is derived from an EMBL/GenBank/DDBJ whole genome shotgun (WGS) entry which is preliminary data.</text>
</comment>
<dbReference type="Pfam" id="PF21694">
    <property type="entry name" value="DNA_pol3_delta_C"/>
    <property type="match status" value="1"/>
</dbReference>
<dbReference type="EC" id="2.7.7.7" evidence="1"/>
<evidence type="ECO:0000259" key="10">
    <source>
        <dbReference type="Pfam" id="PF21694"/>
    </source>
</evidence>
<dbReference type="Gene3D" id="3.40.50.300">
    <property type="entry name" value="P-loop containing nucleotide triphosphate hydrolases"/>
    <property type="match status" value="1"/>
</dbReference>
<accession>A0A099I2K6</accession>
<dbReference type="PANTHER" id="PTHR34388:SF1">
    <property type="entry name" value="DNA POLYMERASE III SUBUNIT DELTA"/>
    <property type="match status" value="1"/>
</dbReference>
<dbReference type="GO" id="GO:0006261">
    <property type="term" value="P:DNA-templated DNA replication"/>
    <property type="evidence" value="ECO:0007669"/>
    <property type="project" value="TreeGrafter"/>
</dbReference>
<comment type="similarity">
    <text evidence="7">Belongs to the DNA polymerase HolA subunit family.</text>
</comment>
<name>A0A099I2K6_CLOIN</name>
<evidence type="ECO:0000256" key="8">
    <source>
        <dbReference type="ARBA" id="ARBA00049244"/>
    </source>
</evidence>
<reference evidence="12" key="2">
    <citation type="journal article" date="2022" name="Clin. Infect. Dis.">
        <title>Association between Clostridium innocuum and antibiotic-associated diarrhea in adults and children: A cross-sectional study and comparative genomics analysis.</title>
        <authorList>
            <person name="Cherny K.E."/>
            <person name="Muscat E.B."/>
            <person name="Balaji A."/>
            <person name="Mukherjee J."/>
            <person name="Ozer E.A."/>
            <person name="Angarone M.P."/>
            <person name="Hauser A.R."/>
            <person name="Sichel J.S."/>
            <person name="Amponsah E."/>
            <person name="Kociolek L.K."/>
        </authorList>
    </citation>
    <scope>NUCLEOTIDE SEQUENCE</scope>
    <source>
        <strain evidence="12">NU1-AC-029v</strain>
    </source>
</reference>
<gene>
    <name evidence="12" type="primary">holA</name>
    <name evidence="11" type="ORF">CIAN88_18845</name>
    <name evidence="12" type="ORF">MKC95_07640</name>
</gene>
<dbReference type="InterPro" id="IPR048466">
    <property type="entry name" value="DNA_pol3_delta-like_C"/>
</dbReference>
<organism evidence="11 13">
    <name type="scientific">Clostridium innocuum</name>
    <dbReference type="NCBI Taxonomy" id="1522"/>
    <lineage>
        <taxon>Bacteria</taxon>
        <taxon>Bacillati</taxon>
        <taxon>Bacillota</taxon>
        <taxon>Clostridia</taxon>
        <taxon>Eubacteriales</taxon>
        <taxon>Clostridiaceae</taxon>
        <taxon>Clostridium</taxon>
    </lineage>
</organism>
<proteinExistence type="inferred from homology"/>
<evidence type="ECO:0000256" key="5">
    <source>
        <dbReference type="ARBA" id="ARBA00022705"/>
    </source>
</evidence>
<reference evidence="11 13" key="1">
    <citation type="submission" date="2014-08" db="EMBL/GenBank/DDBJ databases">
        <title>Clostridium innocuum, an unnegligible vancomycin-resistant pathogen causing extra-intestinal infections.</title>
        <authorList>
            <person name="Feng Y."/>
            <person name="Chiu C.-H."/>
        </authorList>
    </citation>
    <scope>NUCLEOTIDE SEQUENCE [LARGE SCALE GENOMIC DNA]</scope>
    <source>
        <strain evidence="11 13">AN88</strain>
    </source>
</reference>
<dbReference type="InterPro" id="IPR027417">
    <property type="entry name" value="P-loop_NTPase"/>
</dbReference>
<dbReference type="SUPFAM" id="SSF52540">
    <property type="entry name" value="P-loop containing nucleoside triphosphate hydrolases"/>
    <property type="match status" value="1"/>
</dbReference>
<keyword evidence="5" id="KW-0235">DNA replication</keyword>
<dbReference type="GO" id="GO:0009360">
    <property type="term" value="C:DNA polymerase III complex"/>
    <property type="evidence" value="ECO:0007669"/>
    <property type="project" value="InterPro"/>
</dbReference>
<dbReference type="Proteomes" id="UP000030008">
    <property type="component" value="Unassembled WGS sequence"/>
</dbReference>
<protein>
    <recommendedName>
        <fullName evidence="2">DNA polymerase III subunit delta</fullName>
        <ecNumber evidence="1">2.7.7.7</ecNumber>
    </recommendedName>
</protein>
<dbReference type="Gene3D" id="1.20.272.10">
    <property type="match status" value="1"/>
</dbReference>
<dbReference type="InterPro" id="IPR008921">
    <property type="entry name" value="DNA_pol3_clamp-load_cplx_C"/>
</dbReference>
<evidence type="ECO:0000259" key="9">
    <source>
        <dbReference type="Pfam" id="PF06144"/>
    </source>
</evidence>
<dbReference type="NCBIfam" id="TIGR01128">
    <property type="entry name" value="holA"/>
    <property type="match status" value="1"/>
</dbReference>
<evidence type="ECO:0000256" key="1">
    <source>
        <dbReference type="ARBA" id="ARBA00012417"/>
    </source>
</evidence>
<dbReference type="InterPro" id="IPR005790">
    <property type="entry name" value="DNA_polIII_delta"/>
</dbReference>
<feature type="domain" description="DNA polymerase III delta subunit-like C-terminal" evidence="10">
    <location>
        <begin position="194"/>
        <end position="313"/>
    </location>
</feature>
<evidence type="ECO:0000256" key="4">
    <source>
        <dbReference type="ARBA" id="ARBA00022695"/>
    </source>
</evidence>
<dbReference type="Proteomes" id="UP001203972">
    <property type="component" value="Unassembled WGS sequence"/>
</dbReference>
<dbReference type="AlphaFoldDB" id="A0A099I2K6"/>
<evidence type="ECO:0000256" key="3">
    <source>
        <dbReference type="ARBA" id="ARBA00022679"/>
    </source>
</evidence>
<evidence type="ECO:0000256" key="6">
    <source>
        <dbReference type="ARBA" id="ARBA00022932"/>
    </source>
</evidence>
<dbReference type="RefSeq" id="WP_008817116.1">
    <property type="nucleotide sequence ID" value="NZ_AP025565.1"/>
</dbReference>
<evidence type="ECO:0000313" key="11">
    <source>
        <dbReference type="EMBL" id="KGJ51816.1"/>
    </source>
</evidence>
<evidence type="ECO:0000256" key="2">
    <source>
        <dbReference type="ARBA" id="ARBA00017703"/>
    </source>
</evidence>
<dbReference type="SUPFAM" id="SSF48019">
    <property type="entry name" value="post-AAA+ oligomerization domain-like"/>
    <property type="match status" value="1"/>
</dbReference>
<evidence type="ECO:0000256" key="7">
    <source>
        <dbReference type="ARBA" id="ARBA00034754"/>
    </source>
</evidence>
<evidence type="ECO:0000313" key="13">
    <source>
        <dbReference type="Proteomes" id="UP000030008"/>
    </source>
</evidence>
<dbReference type="Pfam" id="PF06144">
    <property type="entry name" value="DNA_pol3_delta"/>
    <property type="match status" value="1"/>
</dbReference>
<dbReference type="GO" id="GO:0003677">
    <property type="term" value="F:DNA binding"/>
    <property type="evidence" value="ECO:0007669"/>
    <property type="project" value="InterPro"/>
</dbReference>
<dbReference type="Gene3D" id="1.10.8.60">
    <property type="match status" value="1"/>
</dbReference>
<keyword evidence="6" id="KW-0239">DNA-directed DNA polymerase</keyword>
<keyword evidence="4 12" id="KW-0548">Nucleotidyltransferase</keyword>